<feature type="transmembrane region" description="Helical" evidence="9">
    <location>
        <begin position="438"/>
        <end position="461"/>
    </location>
</feature>
<comment type="subcellular location">
    <subcellularLocation>
        <location evidence="9">Cell membrane</location>
        <topology evidence="9">Multi-pass membrane protein</topology>
    </subcellularLocation>
    <subcellularLocation>
        <location evidence="1">Membrane</location>
        <topology evidence="1">Multi-pass membrane protein</topology>
    </subcellularLocation>
</comment>
<feature type="transmembrane region" description="Helical" evidence="9">
    <location>
        <begin position="359"/>
        <end position="383"/>
    </location>
</feature>
<keyword evidence="12" id="KW-1185">Reference proteome</keyword>
<dbReference type="SMART" id="SM00924">
    <property type="entry name" value="MgtE_N"/>
    <property type="match status" value="1"/>
</dbReference>
<reference evidence="11 12" key="1">
    <citation type="submission" date="2016-08" db="EMBL/GenBank/DDBJ databases">
        <authorList>
            <person name="Seilhamer J.J."/>
        </authorList>
    </citation>
    <scope>NUCLEOTIDE SEQUENCE [LARGE SCALE GENOMIC DNA]</scope>
    <source>
        <strain evidence="11 12">A37T2</strain>
    </source>
</reference>
<protein>
    <recommendedName>
        <fullName evidence="9">Magnesium transporter MgtE</fullName>
    </recommendedName>
</protein>
<dbReference type="PROSITE" id="PS51371">
    <property type="entry name" value="CBS"/>
    <property type="match status" value="2"/>
</dbReference>
<dbReference type="InterPro" id="IPR046342">
    <property type="entry name" value="CBS_dom_sf"/>
</dbReference>
<dbReference type="RefSeq" id="WP_089709998.1">
    <property type="nucleotide sequence ID" value="NZ_FMAR01000003.1"/>
</dbReference>
<evidence type="ECO:0000259" key="10">
    <source>
        <dbReference type="PROSITE" id="PS51371"/>
    </source>
</evidence>
<keyword evidence="6 9" id="KW-1133">Transmembrane helix</keyword>
<sequence length="467" mass="52452">MEFELKRLRDALKQTLNSGDEAALQALLNSQNISDIAALIDEWPEYTAQIMTTLAVHRAASVFKILDISTQKSIVRELHSSRTAALLNELPADDRTDFLEELPKKVIRDLIKLLDPDERKITLSLLGYPEDSVGRLMTPEYVYLSVQNTVSEAFDIIRKVGAHMETIDVVYVVNEHGELVDDIRIKDLILATPHTRMDQITDDRVIALNVNDDQEHASQVFKMNNRVALPVTDDYNILLGIVTIDDILWVTDEEYSEDMQKIGGTEALNEPYLNISFFKLIQKRVGWLVILFFSEMLTSSAMQYFAKELEAAIMLSFFVPLIMSSGGNSGSQASTLIIQAMTVGEVRLSDWWRVMRREIMSGLTLGSILGVIGFFRIAFWHYLMLHGVMQDVYGTHWVELGLAVGFTLLGVVVWGTFSGSMLPMLLKKLGADPAVSSAPFVSTLVDVTGLIIYFSVAYIFLHELFIA</sequence>
<dbReference type="Pfam" id="PF03448">
    <property type="entry name" value="MgtE_N"/>
    <property type="match status" value="1"/>
</dbReference>
<evidence type="ECO:0000256" key="6">
    <source>
        <dbReference type="ARBA" id="ARBA00022989"/>
    </source>
</evidence>
<feature type="transmembrane region" description="Helical" evidence="9">
    <location>
        <begin position="403"/>
        <end position="426"/>
    </location>
</feature>
<name>A0A1C4BIK0_9BACT</name>
<dbReference type="SUPFAM" id="SSF54631">
    <property type="entry name" value="CBS-domain pair"/>
    <property type="match status" value="1"/>
</dbReference>
<dbReference type="CDD" id="cd04606">
    <property type="entry name" value="CBS_pair_Mg_transporter"/>
    <property type="match status" value="1"/>
</dbReference>
<dbReference type="Gene3D" id="1.25.60.10">
    <property type="entry name" value="MgtE N-terminal domain-like"/>
    <property type="match status" value="1"/>
</dbReference>
<comment type="function">
    <text evidence="9">Acts as a magnesium transporter.</text>
</comment>
<dbReference type="InterPro" id="IPR036739">
    <property type="entry name" value="SLC41_membr_dom_sf"/>
</dbReference>
<keyword evidence="8" id="KW-0129">CBS domain</keyword>
<dbReference type="Pfam" id="PF00571">
    <property type="entry name" value="CBS"/>
    <property type="match status" value="2"/>
</dbReference>
<keyword evidence="5 9" id="KW-0460">Magnesium</keyword>
<dbReference type="OrthoDB" id="9790355at2"/>
<organism evidence="11 12">
    <name type="scientific">Chitinophaga costaii</name>
    <dbReference type="NCBI Taxonomy" id="1335309"/>
    <lineage>
        <taxon>Bacteria</taxon>
        <taxon>Pseudomonadati</taxon>
        <taxon>Bacteroidota</taxon>
        <taxon>Chitinophagia</taxon>
        <taxon>Chitinophagales</taxon>
        <taxon>Chitinophagaceae</taxon>
        <taxon>Chitinophaga</taxon>
    </lineage>
</organism>
<evidence type="ECO:0000256" key="9">
    <source>
        <dbReference type="RuleBase" id="RU362011"/>
    </source>
</evidence>
<evidence type="ECO:0000256" key="3">
    <source>
        <dbReference type="ARBA" id="ARBA00022448"/>
    </source>
</evidence>
<keyword evidence="4 9" id="KW-0812">Transmembrane</keyword>
<dbReference type="STRING" id="1335309.GA0116948_103114"/>
<evidence type="ECO:0000313" key="12">
    <source>
        <dbReference type="Proteomes" id="UP000242818"/>
    </source>
</evidence>
<gene>
    <name evidence="11" type="ORF">GA0116948_103114</name>
</gene>
<evidence type="ECO:0000313" key="11">
    <source>
        <dbReference type="EMBL" id="SCC06670.1"/>
    </source>
</evidence>
<evidence type="ECO:0000256" key="5">
    <source>
        <dbReference type="ARBA" id="ARBA00022842"/>
    </source>
</evidence>
<keyword evidence="3 9" id="KW-0813">Transport</keyword>
<keyword evidence="9" id="KW-1003">Cell membrane</keyword>
<keyword evidence="7 9" id="KW-0472">Membrane</keyword>
<dbReference type="NCBIfam" id="TIGR00400">
    <property type="entry name" value="mgtE"/>
    <property type="match status" value="1"/>
</dbReference>
<dbReference type="PANTHER" id="PTHR43773:SF1">
    <property type="entry name" value="MAGNESIUM TRANSPORTER MGTE"/>
    <property type="match status" value="1"/>
</dbReference>
<dbReference type="SUPFAM" id="SSF161093">
    <property type="entry name" value="MgtE membrane domain-like"/>
    <property type="match status" value="1"/>
</dbReference>
<dbReference type="PANTHER" id="PTHR43773">
    <property type="entry name" value="MAGNESIUM TRANSPORTER MGTE"/>
    <property type="match status" value="1"/>
</dbReference>
<comment type="subunit">
    <text evidence="9">Homodimer.</text>
</comment>
<dbReference type="AlphaFoldDB" id="A0A1C4BIK0"/>
<comment type="similarity">
    <text evidence="2 9">Belongs to the SLC41A transporter family.</text>
</comment>
<dbReference type="EMBL" id="FMAR01000003">
    <property type="protein sequence ID" value="SCC06670.1"/>
    <property type="molecule type" value="Genomic_DNA"/>
</dbReference>
<comment type="caution">
    <text evidence="9">Lacks conserved residue(s) required for the propagation of feature annotation.</text>
</comment>
<dbReference type="GO" id="GO:0005886">
    <property type="term" value="C:plasma membrane"/>
    <property type="evidence" value="ECO:0007669"/>
    <property type="project" value="UniProtKB-SubCell"/>
</dbReference>
<dbReference type="InterPro" id="IPR038076">
    <property type="entry name" value="MgtE_N_sf"/>
</dbReference>
<dbReference type="SUPFAM" id="SSF158791">
    <property type="entry name" value="MgtE N-terminal domain-like"/>
    <property type="match status" value="1"/>
</dbReference>
<accession>A0A1C4BIK0</accession>
<feature type="domain" description="CBS" evidence="10">
    <location>
        <begin position="200"/>
        <end position="259"/>
    </location>
</feature>
<dbReference type="GO" id="GO:0046872">
    <property type="term" value="F:metal ion binding"/>
    <property type="evidence" value="ECO:0007669"/>
    <property type="project" value="UniProtKB-KW"/>
</dbReference>
<proteinExistence type="inferred from homology"/>
<dbReference type="Gene3D" id="1.10.357.20">
    <property type="entry name" value="SLC41 divalent cation transporters, integral membrane domain"/>
    <property type="match status" value="1"/>
</dbReference>
<evidence type="ECO:0000256" key="4">
    <source>
        <dbReference type="ARBA" id="ARBA00022692"/>
    </source>
</evidence>
<keyword evidence="9" id="KW-0479">Metal-binding</keyword>
<dbReference type="InterPro" id="IPR006669">
    <property type="entry name" value="MgtE_transporter"/>
</dbReference>
<dbReference type="InterPro" id="IPR000644">
    <property type="entry name" value="CBS_dom"/>
</dbReference>
<evidence type="ECO:0000256" key="1">
    <source>
        <dbReference type="ARBA" id="ARBA00004141"/>
    </source>
</evidence>
<evidence type="ECO:0000256" key="8">
    <source>
        <dbReference type="PROSITE-ProRule" id="PRU00703"/>
    </source>
</evidence>
<dbReference type="InterPro" id="IPR006668">
    <property type="entry name" value="Mg_transptr_MgtE_intracell_dom"/>
</dbReference>
<dbReference type="Pfam" id="PF01769">
    <property type="entry name" value="MgtE"/>
    <property type="match status" value="1"/>
</dbReference>
<feature type="domain" description="CBS" evidence="10">
    <location>
        <begin position="137"/>
        <end position="199"/>
    </location>
</feature>
<evidence type="ECO:0000256" key="7">
    <source>
        <dbReference type="ARBA" id="ARBA00023136"/>
    </source>
</evidence>
<dbReference type="Proteomes" id="UP000242818">
    <property type="component" value="Unassembled WGS sequence"/>
</dbReference>
<dbReference type="Gene3D" id="3.10.580.10">
    <property type="entry name" value="CBS-domain"/>
    <property type="match status" value="1"/>
</dbReference>
<dbReference type="GO" id="GO:0015095">
    <property type="term" value="F:magnesium ion transmembrane transporter activity"/>
    <property type="evidence" value="ECO:0007669"/>
    <property type="project" value="UniProtKB-UniRule"/>
</dbReference>
<dbReference type="InterPro" id="IPR006667">
    <property type="entry name" value="SLC41_membr_dom"/>
</dbReference>
<evidence type="ECO:0000256" key="2">
    <source>
        <dbReference type="ARBA" id="ARBA00009749"/>
    </source>
</evidence>